<dbReference type="InterPro" id="IPR041628">
    <property type="entry name" value="ChlI/MoxR_AAA_lid"/>
</dbReference>
<evidence type="ECO:0000313" key="3">
    <source>
        <dbReference type="EMBL" id="EJW21965.1"/>
    </source>
</evidence>
<dbReference type="AlphaFoldDB" id="J9A6F7"/>
<dbReference type="InterPro" id="IPR011703">
    <property type="entry name" value="ATPase_AAA-3"/>
</dbReference>
<protein>
    <recommendedName>
        <fullName evidence="5">MoxR-like ATPase</fullName>
    </recommendedName>
</protein>
<keyword evidence="4" id="KW-1185">Reference proteome</keyword>
<dbReference type="OrthoDB" id="9808397at2"/>
<dbReference type="Pfam" id="PF17863">
    <property type="entry name" value="AAA_lid_2"/>
    <property type="match status" value="1"/>
</dbReference>
<dbReference type="Pfam" id="PF07726">
    <property type="entry name" value="AAA_3"/>
    <property type="match status" value="1"/>
</dbReference>
<dbReference type="Gene3D" id="3.40.50.300">
    <property type="entry name" value="P-loop containing nucleotide triphosphate hydrolases"/>
    <property type="match status" value="1"/>
</dbReference>
<comment type="caution">
    <text evidence="3">The sequence shown here is derived from an EMBL/GenBank/DDBJ whole genome shotgun (WGS) entry which is preliminary data.</text>
</comment>
<dbReference type="PANTHER" id="PTHR42759">
    <property type="entry name" value="MOXR FAMILY PROTEIN"/>
    <property type="match status" value="1"/>
</dbReference>
<dbReference type="GO" id="GO:0005524">
    <property type="term" value="F:ATP binding"/>
    <property type="evidence" value="ECO:0007669"/>
    <property type="project" value="InterPro"/>
</dbReference>
<dbReference type="EMBL" id="ALYF01000002">
    <property type="protein sequence ID" value="EJW21965.1"/>
    <property type="molecule type" value="Genomic_DNA"/>
</dbReference>
<evidence type="ECO:0000259" key="1">
    <source>
        <dbReference type="Pfam" id="PF07726"/>
    </source>
</evidence>
<feature type="domain" description="ATPase AAA-3" evidence="1">
    <location>
        <begin position="41"/>
        <end position="170"/>
    </location>
</feature>
<dbReference type="Proteomes" id="UP000004836">
    <property type="component" value="Unassembled WGS sequence"/>
</dbReference>
<feature type="domain" description="ChlI/MoxR AAA lid" evidence="2">
    <location>
        <begin position="245"/>
        <end position="287"/>
    </location>
</feature>
<dbReference type="STRING" id="1220535.IMCC14465_03590"/>
<dbReference type="CDD" id="cd00009">
    <property type="entry name" value="AAA"/>
    <property type="match status" value="1"/>
</dbReference>
<gene>
    <name evidence="3" type="ORF">IMCC14465_03590</name>
</gene>
<evidence type="ECO:0000313" key="4">
    <source>
        <dbReference type="Proteomes" id="UP000004836"/>
    </source>
</evidence>
<dbReference type="InterPro" id="IPR050764">
    <property type="entry name" value="CbbQ/NirQ/NorQ/GpvN"/>
</dbReference>
<dbReference type="PIRSF" id="PIRSF002849">
    <property type="entry name" value="AAA_ATPase_chaperone_MoxR_prd"/>
    <property type="match status" value="1"/>
</dbReference>
<dbReference type="PANTHER" id="PTHR42759:SF5">
    <property type="entry name" value="METHANOL DEHYDROGENASE REGULATOR"/>
    <property type="match status" value="1"/>
</dbReference>
<proteinExistence type="predicted"/>
<dbReference type="GO" id="GO:0016887">
    <property type="term" value="F:ATP hydrolysis activity"/>
    <property type="evidence" value="ECO:0007669"/>
    <property type="project" value="InterPro"/>
</dbReference>
<name>J9A6F7_9PROT</name>
<accession>J9A6F7</accession>
<evidence type="ECO:0000259" key="2">
    <source>
        <dbReference type="Pfam" id="PF17863"/>
    </source>
</evidence>
<dbReference type="Gene3D" id="1.10.8.80">
    <property type="entry name" value="Magnesium chelatase subunit I, C-Terminal domain"/>
    <property type="match status" value="1"/>
</dbReference>
<dbReference type="PATRIC" id="fig|1220535.3.peg.355"/>
<reference evidence="3 4" key="1">
    <citation type="journal article" date="2012" name="J. Bacteriol.">
        <title>Genome Sequence of Strain IMCC14465, Isolated from the East Sea, Belonging to the PS1 Clade of Alphaproteobacteria.</title>
        <authorList>
            <person name="Yang S.J."/>
            <person name="Kang I."/>
            <person name="Cho J.C."/>
        </authorList>
    </citation>
    <scope>NUCLEOTIDE SEQUENCE [LARGE SCALE GENOMIC DNA]</scope>
    <source>
        <strain evidence="3 4">IMCC14465</strain>
    </source>
</reference>
<dbReference type="InterPro" id="IPR027417">
    <property type="entry name" value="P-loop_NTPase"/>
</dbReference>
<evidence type="ECO:0008006" key="5">
    <source>
        <dbReference type="Google" id="ProtNLM"/>
    </source>
</evidence>
<organism evidence="3 4">
    <name type="scientific">alpha proteobacterium IMCC14465</name>
    <dbReference type="NCBI Taxonomy" id="1220535"/>
    <lineage>
        <taxon>Bacteria</taxon>
        <taxon>Pseudomonadati</taxon>
        <taxon>Pseudomonadota</taxon>
        <taxon>Alphaproteobacteria</taxon>
        <taxon>PS1 clade</taxon>
    </lineage>
</organism>
<dbReference type="SUPFAM" id="SSF52540">
    <property type="entry name" value="P-loop containing nucleoside triphosphate hydrolases"/>
    <property type="match status" value="1"/>
</dbReference>
<dbReference type="eggNOG" id="COG0714">
    <property type="taxonomic scope" value="Bacteria"/>
</dbReference>
<sequence length="308" mass="33652">MLKPVEINNKLSDVVHAIHDIVRDKKDQIELALAAFLSGGHVLIEDTPGTGKTSLAQAFGHHLNLDWKRLQCTNDTMPSDIIGVNVFDPQSGNFTFRQGPLFTELMLVDELNRAPSKSQSALLEAMAEGQASIDGRRYALPTPFLLIATQNPAEQIGVSPLPESQLDRFAVSFTLGLPSTQTEAKIIADADSRFTTEVNSTPVLPERGFLELCDQRKNVICDAKIVTYLQDIATAVRGALLPHLSVRALIQIKGLAQAHALINGRDYVAPEDIQLMVPSALRHRFGQNLGKTDAMDKLQDMLTSIAVP</sequence>